<keyword evidence="1" id="KW-0813">Transport</keyword>
<evidence type="ECO:0000256" key="5">
    <source>
        <dbReference type="ARBA" id="ARBA00022967"/>
    </source>
</evidence>
<dbReference type="InterPro" id="IPR047641">
    <property type="entry name" value="ABC_transpr_MalK/UgpC-like"/>
</dbReference>
<dbReference type="PANTHER" id="PTHR43875:SF15">
    <property type="entry name" value="TREHALOSE IMPORT ATP-BINDING PROTEIN SUGC"/>
    <property type="match status" value="1"/>
</dbReference>
<dbReference type="Gene3D" id="3.40.50.300">
    <property type="entry name" value="P-loop containing nucleotide triphosphate hydrolases"/>
    <property type="match status" value="1"/>
</dbReference>
<dbReference type="Gene3D" id="2.40.50.100">
    <property type="match status" value="1"/>
</dbReference>
<keyword evidence="3" id="KW-0547">Nucleotide-binding</keyword>
<keyword evidence="2" id="KW-1003">Cell membrane</keyword>
<dbReference type="Pfam" id="PF08402">
    <property type="entry name" value="TOBE_2"/>
    <property type="match status" value="1"/>
</dbReference>
<keyword evidence="6" id="KW-0472">Membrane</keyword>
<dbReference type="EMBL" id="SMKL01000099">
    <property type="protein sequence ID" value="TDC46401.1"/>
    <property type="molecule type" value="Genomic_DNA"/>
</dbReference>
<keyword evidence="5" id="KW-1278">Translocase</keyword>
<dbReference type="PANTHER" id="PTHR43875">
    <property type="entry name" value="MALTODEXTRIN IMPORT ATP-BINDING PROTEIN MSMX"/>
    <property type="match status" value="1"/>
</dbReference>
<dbReference type="InterPro" id="IPR003593">
    <property type="entry name" value="AAA+_ATPase"/>
</dbReference>
<evidence type="ECO:0000259" key="7">
    <source>
        <dbReference type="PROSITE" id="PS50893"/>
    </source>
</evidence>
<dbReference type="RefSeq" id="WP_131988276.1">
    <property type="nucleotide sequence ID" value="NZ_SMKL01000099.1"/>
</dbReference>
<feature type="domain" description="ABC transporter" evidence="7">
    <location>
        <begin position="4"/>
        <end position="243"/>
    </location>
</feature>
<evidence type="ECO:0000256" key="6">
    <source>
        <dbReference type="ARBA" id="ARBA00023136"/>
    </source>
</evidence>
<dbReference type="Proteomes" id="UP000295621">
    <property type="component" value="Unassembled WGS sequence"/>
</dbReference>
<keyword evidence="9" id="KW-1185">Reference proteome</keyword>
<dbReference type="InterPro" id="IPR012340">
    <property type="entry name" value="NA-bd_OB-fold"/>
</dbReference>
<dbReference type="Pfam" id="PF00005">
    <property type="entry name" value="ABC_tran"/>
    <property type="match status" value="1"/>
</dbReference>
<proteinExistence type="predicted"/>
<dbReference type="GO" id="GO:0005524">
    <property type="term" value="F:ATP binding"/>
    <property type="evidence" value="ECO:0007669"/>
    <property type="project" value="UniProtKB-KW"/>
</dbReference>
<dbReference type="InterPro" id="IPR017871">
    <property type="entry name" value="ABC_transporter-like_CS"/>
</dbReference>
<dbReference type="GO" id="GO:0140359">
    <property type="term" value="F:ABC-type transporter activity"/>
    <property type="evidence" value="ECO:0007669"/>
    <property type="project" value="UniProtKB-ARBA"/>
</dbReference>
<comment type="caution">
    <text evidence="8">The sequence shown here is derived from an EMBL/GenBank/DDBJ whole genome shotgun (WGS) entry which is preliminary data.</text>
</comment>
<evidence type="ECO:0000313" key="8">
    <source>
        <dbReference type="EMBL" id="TDC46401.1"/>
    </source>
</evidence>
<dbReference type="SMART" id="SM00382">
    <property type="entry name" value="AAA"/>
    <property type="match status" value="1"/>
</dbReference>
<dbReference type="SUPFAM" id="SSF50331">
    <property type="entry name" value="MOP-like"/>
    <property type="match status" value="1"/>
</dbReference>
<dbReference type="FunFam" id="3.40.50.300:FF:000042">
    <property type="entry name" value="Maltose/maltodextrin ABC transporter, ATP-binding protein"/>
    <property type="match status" value="1"/>
</dbReference>
<dbReference type="InterPro" id="IPR027417">
    <property type="entry name" value="P-loop_NTPase"/>
</dbReference>
<dbReference type="AlphaFoldDB" id="A0A4R4RB70"/>
<evidence type="ECO:0000256" key="4">
    <source>
        <dbReference type="ARBA" id="ARBA00022840"/>
    </source>
</evidence>
<name>A0A4R4RB70_9ACTN</name>
<dbReference type="PROSITE" id="PS00211">
    <property type="entry name" value="ABC_TRANSPORTER_1"/>
    <property type="match status" value="1"/>
</dbReference>
<evidence type="ECO:0000256" key="2">
    <source>
        <dbReference type="ARBA" id="ARBA00022475"/>
    </source>
</evidence>
<dbReference type="PROSITE" id="PS50893">
    <property type="entry name" value="ABC_TRANSPORTER_2"/>
    <property type="match status" value="1"/>
</dbReference>
<dbReference type="OrthoDB" id="9802264at2"/>
<dbReference type="Gene3D" id="2.40.50.140">
    <property type="entry name" value="Nucleic acid-binding proteins"/>
    <property type="match status" value="1"/>
</dbReference>
<keyword evidence="4 8" id="KW-0067">ATP-binding</keyword>
<evidence type="ECO:0000256" key="1">
    <source>
        <dbReference type="ARBA" id="ARBA00022448"/>
    </source>
</evidence>
<reference evidence="8 9" key="1">
    <citation type="submission" date="2019-02" db="EMBL/GenBank/DDBJ databases">
        <title>Draft genome sequences of novel Actinobacteria.</title>
        <authorList>
            <person name="Sahin N."/>
            <person name="Ay H."/>
            <person name="Saygin H."/>
        </authorList>
    </citation>
    <scope>NUCLEOTIDE SEQUENCE [LARGE SCALE GENOMIC DNA]</scope>
    <source>
        <strain evidence="8 9">KC603</strain>
    </source>
</reference>
<dbReference type="InterPro" id="IPR013611">
    <property type="entry name" value="Transp-assoc_OB_typ2"/>
</dbReference>
<evidence type="ECO:0000313" key="9">
    <source>
        <dbReference type="Proteomes" id="UP000295621"/>
    </source>
</evidence>
<dbReference type="GO" id="GO:0055052">
    <property type="term" value="C:ATP-binding cassette (ABC) transporter complex, substrate-binding subunit-containing"/>
    <property type="evidence" value="ECO:0007669"/>
    <property type="project" value="TreeGrafter"/>
</dbReference>
<gene>
    <name evidence="8" type="ORF">E1212_26965</name>
</gene>
<dbReference type="InterPro" id="IPR008995">
    <property type="entry name" value="Mo/tungstate-bd_C_term_dom"/>
</dbReference>
<accession>A0A4R4RB70</accession>
<dbReference type="SUPFAM" id="SSF52540">
    <property type="entry name" value="P-loop containing nucleoside triphosphate hydrolases"/>
    <property type="match status" value="1"/>
</dbReference>
<protein>
    <submittedName>
        <fullName evidence="8">ABC transporter ATP-binding protein</fullName>
    </submittedName>
</protein>
<dbReference type="GO" id="GO:0016887">
    <property type="term" value="F:ATP hydrolysis activity"/>
    <property type="evidence" value="ECO:0007669"/>
    <property type="project" value="InterPro"/>
</dbReference>
<dbReference type="InterPro" id="IPR003439">
    <property type="entry name" value="ABC_transporter-like_ATP-bd"/>
</dbReference>
<sequence>MGAIRVEHLFHAYDDGGREVRAVDDVSFDVEQNAFYTLLGPSGCGKTTTLRCIAGLEEPTSGEIELDGVAVVSARGIVPTNKRPIGMVFQDYAVWPHMTVAENVAFPLKVAGDLSGREIQAKVMDALALMGMEQFVQRRATQLSGGQQQRLSLARALVRDPKVLLLDEPLSNLDAKLREQMRAELRQLQRRIKVTTVFVTHDQVEALSMSTTIAVMNQGRIVQEGSPREIYLQPNSRFVASFVGATNFVTGVVDAYDDDTRSAYLSTPAGPLCCRTEHAPEVGSAVTVAIRPEALEIGYEHPGRENLLEGRVQVGLFVGDAVDYRVRVGDQVFRVTGPQRSRFHRKDAVVLHVPADECVVIPDDPEVPAGVQATVQDQGAR</sequence>
<organism evidence="8 9">
    <name type="scientific">Jiangella ureilytica</name>
    <dbReference type="NCBI Taxonomy" id="2530374"/>
    <lineage>
        <taxon>Bacteria</taxon>
        <taxon>Bacillati</taxon>
        <taxon>Actinomycetota</taxon>
        <taxon>Actinomycetes</taxon>
        <taxon>Jiangellales</taxon>
        <taxon>Jiangellaceae</taxon>
        <taxon>Jiangella</taxon>
    </lineage>
</organism>
<evidence type="ECO:0000256" key="3">
    <source>
        <dbReference type="ARBA" id="ARBA00022741"/>
    </source>
</evidence>